<keyword evidence="2" id="KW-0547">Nucleotide-binding</keyword>
<accession>A0AAU9RES8</accession>
<organism evidence="8 9">
    <name type="scientific">Thlaspi arvense</name>
    <name type="common">Field penny-cress</name>
    <dbReference type="NCBI Taxonomy" id="13288"/>
    <lineage>
        <taxon>Eukaryota</taxon>
        <taxon>Viridiplantae</taxon>
        <taxon>Streptophyta</taxon>
        <taxon>Embryophyta</taxon>
        <taxon>Tracheophyta</taxon>
        <taxon>Spermatophyta</taxon>
        <taxon>Magnoliopsida</taxon>
        <taxon>eudicotyledons</taxon>
        <taxon>Gunneridae</taxon>
        <taxon>Pentapetalae</taxon>
        <taxon>rosids</taxon>
        <taxon>malvids</taxon>
        <taxon>Brassicales</taxon>
        <taxon>Brassicaceae</taxon>
        <taxon>Thlaspideae</taxon>
        <taxon>Thlaspi</taxon>
    </lineage>
</organism>
<feature type="compositionally biased region" description="Low complexity" evidence="6">
    <location>
        <begin position="32"/>
        <end position="45"/>
    </location>
</feature>
<dbReference type="Proteomes" id="UP000836841">
    <property type="component" value="Chromosome 1"/>
</dbReference>
<feature type="region of interest" description="Disordered" evidence="6">
    <location>
        <begin position="1166"/>
        <end position="1185"/>
    </location>
</feature>
<evidence type="ECO:0000259" key="7">
    <source>
        <dbReference type="SMART" id="SM00382"/>
    </source>
</evidence>
<dbReference type="CDD" id="cd19520">
    <property type="entry name" value="RecA-like_ATAD1"/>
    <property type="match status" value="1"/>
</dbReference>
<evidence type="ECO:0000256" key="1">
    <source>
        <dbReference type="ARBA" id="ARBA00004572"/>
    </source>
</evidence>
<dbReference type="InterPro" id="IPR003593">
    <property type="entry name" value="AAA+_ATPase"/>
</dbReference>
<dbReference type="FunFam" id="3.40.50.300:FF:000416">
    <property type="entry name" value="p-loop nucleoside triphosphate hydrolase superfamily protein"/>
    <property type="match status" value="1"/>
</dbReference>
<feature type="compositionally biased region" description="Polar residues" evidence="6">
    <location>
        <begin position="70"/>
        <end position="85"/>
    </location>
</feature>
<keyword evidence="5" id="KW-0496">Mitochondrion</keyword>
<dbReference type="InterPro" id="IPR008984">
    <property type="entry name" value="SMAD_FHA_dom_sf"/>
</dbReference>
<feature type="domain" description="AAA+ ATPase" evidence="7">
    <location>
        <begin position="970"/>
        <end position="1107"/>
    </location>
</feature>
<dbReference type="InterPro" id="IPR041569">
    <property type="entry name" value="AAA_lid_3"/>
</dbReference>
<evidence type="ECO:0000313" key="8">
    <source>
        <dbReference type="EMBL" id="CAH2039076.1"/>
    </source>
</evidence>
<dbReference type="Pfam" id="PF24933">
    <property type="entry name" value="DUF7751"/>
    <property type="match status" value="1"/>
</dbReference>
<dbReference type="InterPro" id="IPR027417">
    <property type="entry name" value="P-loop_NTPase"/>
</dbReference>
<comment type="subcellular location">
    <subcellularLocation>
        <location evidence="1">Mitochondrion outer membrane</location>
        <topology evidence="1">Single-pass membrane protein</topology>
    </subcellularLocation>
</comment>
<evidence type="ECO:0000256" key="3">
    <source>
        <dbReference type="ARBA" id="ARBA00022787"/>
    </source>
</evidence>
<dbReference type="Gene3D" id="1.10.8.60">
    <property type="match status" value="1"/>
</dbReference>
<keyword evidence="3" id="KW-1000">Mitochondrion outer membrane</keyword>
<dbReference type="Pfam" id="PF17862">
    <property type="entry name" value="AAA_lid_3"/>
    <property type="match status" value="1"/>
</dbReference>
<dbReference type="PANTHER" id="PTHR45644">
    <property type="entry name" value="AAA ATPASE, PUTATIVE (AFU_ORTHOLOGUE AFUA_2G12920)-RELATED-RELATED"/>
    <property type="match status" value="1"/>
</dbReference>
<dbReference type="InterPro" id="IPR056653">
    <property type="entry name" value="DUF7751"/>
</dbReference>
<keyword evidence="3" id="KW-0472">Membrane</keyword>
<dbReference type="Pfam" id="PF00004">
    <property type="entry name" value="AAA"/>
    <property type="match status" value="1"/>
</dbReference>
<evidence type="ECO:0000313" key="9">
    <source>
        <dbReference type="Proteomes" id="UP000836841"/>
    </source>
</evidence>
<evidence type="ECO:0000256" key="5">
    <source>
        <dbReference type="ARBA" id="ARBA00023128"/>
    </source>
</evidence>
<dbReference type="EMBL" id="OU466857">
    <property type="protein sequence ID" value="CAH2039076.1"/>
    <property type="molecule type" value="Genomic_DNA"/>
</dbReference>
<dbReference type="PANTHER" id="PTHR45644:SF42">
    <property type="entry name" value="AAA-TYPE ATPASE FAMILY PROTEIN"/>
    <property type="match status" value="1"/>
</dbReference>
<reference evidence="8 9" key="1">
    <citation type="submission" date="2022-03" db="EMBL/GenBank/DDBJ databases">
        <authorList>
            <person name="Nunn A."/>
            <person name="Chopra R."/>
            <person name="Nunn A."/>
            <person name="Contreras Garrido A."/>
        </authorList>
    </citation>
    <scope>NUCLEOTIDE SEQUENCE [LARGE SCALE GENOMIC DNA]</scope>
</reference>
<feature type="compositionally biased region" description="Low complexity" evidence="6">
    <location>
        <begin position="7"/>
        <end position="25"/>
    </location>
</feature>
<dbReference type="SUPFAM" id="SSF49879">
    <property type="entry name" value="SMAD/FHA domain"/>
    <property type="match status" value="1"/>
</dbReference>
<protein>
    <recommendedName>
        <fullName evidence="7">AAA+ ATPase domain-containing protein</fullName>
    </recommendedName>
</protein>
<dbReference type="GO" id="GO:0005524">
    <property type="term" value="F:ATP binding"/>
    <property type="evidence" value="ECO:0007669"/>
    <property type="project" value="UniProtKB-KW"/>
</dbReference>
<dbReference type="GO" id="GO:0005741">
    <property type="term" value="C:mitochondrial outer membrane"/>
    <property type="evidence" value="ECO:0007669"/>
    <property type="project" value="UniProtKB-SubCell"/>
</dbReference>
<dbReference type="InterPro" id="IPR003960">
    <property type="entry name" value="ATPase_AAA_CS"/>
</dbReference>
<dbReference type="InterPro" id="IPR003959">
    <property type="entry name" value="ATPase_AAA_core"/>
</dbReference>
<proteinExistence type="predicted"/>
<evidence type="ECO:0000256" key="6">
    <source>
        <dbReference type="SAM" id="MobiDB-lite"/>
    </source>
</evidence>
<feature type="region of interest" description="Disordered" evidence="6">
    <location>
        <begin position="330"/>
        <end position="362"/>
    </location>
</feature>
<sequence>MVETRRSSSASKRFCSSSPETSSSRPSKRSKAAAAEPAGSSSASEVPIGKQNPDSDPGSESGEPELRTCDLQTNDAERPATTTDVPETEKCPDTDMNPEVQGLVTPTPAGEVVAEAEKSKSAKKRTAKAPWAKLLSQYPQNPHRVMRASVFTVGRRGCDLCIKDQSMPSVLCEMRQSEHGGPSVASLEIIGSGVLVQVNGKIYPKGTCVHLRGGDEVVFSTPGKHAYIFQPLKDENLAAPDRASSLSIFEAQSDPLKGLHVETRAGDSSSVDLLASLTKLRNVPFLPPTAKNVKRQQNSEVPSSCNGFIPDVDMNDADSNNDQAAIASTEKTVASTNDDDQNADVNGLDPFQEADGGDTPGSGYEFRPILRLLGDPSEFDLRGSISKLLVDDRREVKETPKEDDTSSALVSTRRQAHKDFLRAGVLNPQDIEVSFENFPYFLSGTTKDVLITSTYVHMKCGSKFAKYTSDLSTMCPRILLSGPAGSEIYQEMLAKALAKNFGAKLMIVDSLLLPGGSTAKEADSTKESSRRERLSALAKRAVQAAHAAVLQHKKPTSSVEADITGGSTLSSQAIPRQEVSTATSKSYTFKAGDRVKFVGPLTSSLASLHAPLRGPIMGFQGKVLLAFEDNGSSKIGVRFDRPIADGNDLGGLCEEDRASSLRLDCSSSDDADRLAVKEIFEVALNESENGSLILFLKDIEKSLSGNSDVYVTLKSKLEKLPENVVVIASQTQLDSRKEKSHPGGFLFTKFGSNQTALLDLAFPDNFGGRLHDRNKEMPKSAKQIARLFPNKVTIQLPEDEALLLDWKEKLDRDTEILKAQANIASIRAVLSKNRLECPDLETLSIKDQTLPSDSVEKVIGWALSQHLMSCSEPTVKDNKLIISAESITSGLQVLHGVQNENKSTKKSLKDVVTENEFEKKLLSDVIPSSDIGVSFNDIGALENVKDTLKELVMLPLQRPELFGKGQLTKPTKGILLFGPPGTGKTMLAKAVATEAGANFINISMSSITSKWFGEGEKYVKAVFSLASKIAPSVIFVDEVDSMLGRRENPGEHEAMRKMKNEFMINWDGLRTKDRERVLVLAATNRPFDLDEAVIRRLPRRLMVNLPDSANRSKILSVILAKEEMAEDVDLEAIANMTDGYSGSDLKNLCVTAAHLPIREILEKEKKERSVAEAENQPMPQLYNSTDIRPLSMSDFKSAHEQVCASVSSDSSNMNELQQWNELYGEGGSRKKTSLSYFM</sequence>
<dbReference type="SMART" id="SM00382">
    <property type="entry name" value="AAA"/>
    <property type="match status" value="1"/>
</dbReference>
<gene>
    <name evidence="8" type="ORF">TAV2_LOCUS3773</name>
</gene>
<name>A0AAU9RES8_THLAR</name>
<dbReference type="PROSITE" id="PS00674">
    <property type="entry name" value="AAA"/>
    <property type="match status" value="1"/>
</dbReference>
<dbReference type="AlphaFoldDB" id="A0AAU9RES8"/>
<dbReference type="Gene3D" id="2.60.200.20">
    <property type="match status" value="1"/>
</dbReference>
<evidence type="ECO:0000256" key="2">
    <source>
        <dbReference type="ARBA" id="ARBA00022741"/>
    </source>
</evidence>
<feature type="region of interest" description="Disordered" evidence="6">
    <location>
        <begin position="1"/>
        <end position="104"/>
    </location>
</feature>
<dbReference type="Gene3D" id="3.40.50.300">
    <property type="entry name" value="P-loop containing nucleotide triphosphate hydrolases"/>
    <property type="match status" value="1"/>
</dbReference>
<dbReference type="GO" id="GO:0016887">
    <property type="term" value="F:ATP hydrolysis activity"/>
    <property type="evidence" value="ECO:0007669"/>
    <property type="project" value="InterPro"/>
</dbReference>
<keyword evidence="4" id="KW-0067">ATP-binding</keyword>
<evidence type="ECO:0000256" key="4">
    <source>
        <dbReference type="ARBA" id="ARBA00022840"/>
    </source>
</evidence>
<dbReference type="InterPro" id="IPR051701">
    <property type="entry name" value="Mito_OM_Translocase_MSP1"/>
</dbReference>
<keyword evidence="9" id="KW-1185">Reference proteome</keyword>
<dbReference type="SUPFAM" id="SSF52540">
    <property type="entry name" value="P-loop containing nucleoside triphosphate hydrolases"/>
    <property type="match status" value="1"/>
</dbReference>